<evidence type="ECO:0000313" key="5">
    <source>
        <dbReference type="Proteomes" id="UP000095765"/>
    </source>
</evidence>
<organism evidence="2 5">
    <name type="scientific">Anaerotruncus colihominis</name>
    <dbReference type="NCBI Taxonomy" id="169435"/>
    <lineage>
        <taxon>Bacteria</taxon>
        <taxon>Bacillati</taxon>
        <taxon>Bacillota</taxon>
        <taxon>Clostridia</taxon>
        <taxon>Eubacteriales</taxon>
        <taxon>Oscillospiraceae</taxon>
        <taxon>Anaerotruncus</taxon>
    </lineage>
</organism>
<evidence type="ECO:0000313" key="4">
    <source>
        <dbReference type="EMBL" id="RGE68225.1"/>
    </source>
</evidence>
<dbReference type="AlphaFoldDB" id="A0A174MXF3"/>
<name>A0A174MXF3_9FIRM</name>
<feature type="coiled-coil region" evidence="1">
    <location>
        <begin position="7"/>
        <end position="56"/>
    </location>
</feature>
<sequence length="74" mass="8851">MYFTEWSEEYRTAADALSRRLAELRALLKTARGEEAFSLQRRIETMRAELTELRAVRAYLLHYYEPDERGSRHV</sequence>
<evidence type="ECO:0000313" key="2">
    <source>
        <dbReference type="EMBL" id="CUP38369.1"/>
    </source>
</evidence>
<evidence type="ECO:0000313" key="7">
    <source>
        <dbReference type="Proteomes" id="UP000260828"/>
    </source>
</evidence>
<proteinExistence type="predicted"/>
<dbReference type="Proteomes" id="UP000095765">
    <property type="component" value="Unassembled WGS sequence"/>
</dbReference>
<accession>A0A174MXF3</accession>
<reference evidence="4 7" key="4">
    <citation type="submission" date="2018-08" db="EMBL/GenBank/DDBJ databases">
        <title>A genome reference for cultivated species of the human gut microbiota.</title>
        <authorList>
            <person name="Zou Y."/>
            <person name="Xue W."/>
            <person name="Luo G."/>
        </authorList>
    </citation>
    <scope>NUCLEOTIDE SEQUENCE [LARGE SCALE GENOMIC DNA]</scope>
    <source>
        <strain evidence="4 7">TF05-12AC</strain>
    </source>
</reference>
<dbReference type="EMBL" id="QVME01000003">
    <property type="protein sequence ID" value="RGE68225.1"/>
    <property type="molecule type" value="Genomic_DNA"/>
</dbReference>
<dbReference type="RefSeq" id="WP_024730967.1">
    <property type="nucleotide sequence ID" value="NZ_CABIWA010000006.1"/>
</dbReference>
<evidence type="ECO:0000313" key="3">
    <source>
        <dbReference type="EMBL" id="OUP67888.1"/>
    </source>
</evidence>
<reference evidence="6" key="2">
    <citation type="submission" date="2017-04" db="EMBL/GenBank/DDBJ databases">
        <title>Function of individual gut microbiota members based on whole genome sequencing of pure cultures obtained from chicken caecum.</title>
        <authorList>
            <person name="Medvecky M."/>
            <person name="Cejkova D."/>
            <person name="Polansky O."/>
            <person name="Karasova D."/>
            <person name="Kubasova T."/>
            <person name="Cizek A."/>
            <person name="Rychlik I."/>
        </authorList>
    </citation>
    <scope>NUCLEOTIDE SEQUENCE [LARGE SCALE GENOMIC DNA]</scope>
    <source>
        <strain evidence="6">An175</strain>
    </source>
</reference>
<dbReference type="EMBL" id="NFKP01000025">
    <property type="protein sequence ID" value="OUP67888.1"/>
    <property type="molecule type" value="Genomic_DNA"/>
</dbReference>
<dbReference type="OrthoDB" id="1862111at2"/>
<reference evidence="3" key="3">
    <citation type="journal article" date="2018" name="BMC Genomics">
        <title>Whole genome sequencing and function prediction of 133 gut anaerobes isolated from chicken caecum in pure cultures.</title>
        <authorList>
            <person name="Medvecky M."/>
            <person name="Cejkova D."/>
            <person name="Polansky O."/>
            <person name="Karasova D."/>
            <person name="Kubasova T."/>
            <person name="Cizek A."/>
            <person name="Rychlik I."/>
        </authorList>
    </citation>
    <scope>NUCLEOTIDE SEQUENCE</scope>
    <source>
        <strain evidence="3">An175</strain>
    </source>
</reference>
<keyword evidence="1" id="KW-0175">Coiled coil</keyword>
<gene>
    <name evidence="3" type="ORF">B5F11_16350</name>
    <name evidence="4" type="ORF">DXC40_07725</name>
    <name evidence="2" type="ORF">ERS852551_00636</name>
</gene>
<dbReference type="EMBL" id="CZBE01000003">
    <property type="protein sequence ID" value="CUP38369.1"/>
    <property type="molecule type" value="Genomic_DNA"/>
</dbReference>
<protein>
    <submittedName>
        <fullName evidence="2">Uncharacterized protein</fullName>
    </submittedName>
</protein>
<evidence type="ECO:0000256" key="1">
    <source>
        <dbReference type="SAM" id="Coils"/>
    </source>
</evidence>
<reference evidence="2 5" key="1">
    <citation type="submission" date="2015-09" db="EMBL/GenBank/DDBJ databases">
        <authorList>
            <consortium name="Pathogen Informatics"/>
        </authorList>
    </citation>
    <scope>NUCLEOTIDE SEQUENCE [LARGE SCALE GENOMIC DNA]</scope>
    <source>
        <strain evidence="2 5">2789STDY5834939</strain>
    </source>
</reference>
<dbReference type="Proteomes" id="UP000260828">
    <property type="component" value="Unassembled WGS sequence"/>
</dbReference>
<dbReference type="GeneID" id="72463129"/>
<dbReference type="Proteomes" id="UP000196386">
    <property type="component" value="Unassembled WGS sequence"/>
</dbReference>
<evidence type="ECO:0000313" key="6">
    <source>
        <dbReference type="Proteomes" id="UP000196386"/>
    </source>
</evidence>